<organism evidence="1 2">
    <name type="scientific">Paenibacillus nuruki</name>
    <dbReference type="NCBI Taxonomy" id="1886670"/>
    <lineage>
        <taxon>Bacteria</taxon>
        <taxon>Bacillati</taxon>
        <taxon>Bacillota</taxon>
        <taxon>Bacilli</taxon>
        <taxon>Bacillales</taxon>
        <taxon>Paenibacillaceae</taxon>
        <taxon>Paenibacillus</taxon>
    </lineage>
</organism>
<evidence type="ECO:0000313" key="2">
    <source>
        <dbReference type="Proteomes" id="UP000094578"/>
    </source>
</evidence>
<dbReference type="EMBL" id="MDER01000055">
    <property type="protein sequence ID" value="ODP27444.1"/>
    <property type="molecule type" value="Genomic_DNA"/>
</dbReference>
<dbReference type="AlphaFoldDB" id="A0A1E3L169"/>
<dbReference type="RefSeq" id="WP_069328549.1">
    <property type="nucleotide sequence ID" value="NZ_MDER01000055.1"/>
</dbReference>
<dbReference type="InterPro" id="IPR011047">
    <property type="entry name" value="Quinoprotein_ADH-like_sf"/>
</dbReference>
<accession>A0A1E3L169</accession>
<dbReference type="SUPFAM" id="SSF50998">
    <property type="entry name" value="Quinoprotein alcohol dehydrogenase-like"/>
    <property type="match status" value="1"/>
</dbReference>
<dbReference type="Gene3D" id="2.130.10.10">
    <property type="entry name" value="YVTN repeat-like/Quinoprotein amine dehydrogenase"/>
    <property type="match status" value="1"/>
</dbReference>
<protein>
    <submittedName>
        <fullName evidence="1">Uncharacterized protein</fullName>
    </submittedName>
</protein>
<comment type="caution">
    <text evidence="1">The sequence shown here is derived from an EMBL/GenBank/DDBJ whole genome shotgun (WGS) entry which is preliminary data.</text>
</comment>
<dbReference type="InterPro" id="IPR015943">
    <property type="entry name" value="WD40/YVTN_repeat-like_dom_sf"/>
</dbReference>
<proteinExistence type="predicted"/>
<sequence length="375" mass="43164">MKNHILKIGLLLLSFILVFSYSQKAFSEALNKPYVHLSNPGSFIMNEDDLPFLAIDNKGNKTLVVSIDYSKDGTFKEMLNGIDTKTGKIKWSKRKISSHIKVDSDRGITYMYSTRYDKKNTITAIAADGKELWSNSIPEVYNQVDIDNRNGNVIVYHTRSDKKTYINIFNLKGQLVKEQIIDGQLNNIKGRYWFIYDYNLERTQVIDTETSKVVLKATSSDAYLLRDGTFLFVEGDYKAKKMKIVAYNSSGHKKWTRYVWGETNPLQIVGPNFLVVGTKTVSLYSSQNKLISSKDIGNFRNIQSDDKAVSYEVVTGENKLQLNILNPTNLEVRHSIDYSNDRLFNYYSGYFEYLGNHQYYQDNQETDSIELNYIP</sequence>
<dbReference type="Proteomes" id="UP000094578">
    <property type="component" value="Unassembled WGS sequence"/>
</dbReference>
<gene>
    <name evidence="1" type="ORF">PTI45_03154</name>
</gene>
<evidence type="ECO:0000313" key="1">
    <source>
        <dbReference type="EMBL" id="ODP27444.1"/>
    </source>
</evidence>
<keyword evidence="2" id="KW-1185">Reference proteome</keyword>
<reference evidence="1 2" key="1">
    <citation type="submission" date="2016-08" db="EMBL/GenBank/DDBJ databases">
        <title>Genome sequencing of Paenibacillus sp. TI45-13ar, isolated from Korean traditional nuruk.</title>
        <authorList>
            <person name="Kim S.-J."/>
        </authorList>
    </citation>
    <scope>NUCLEOTIDE SEQUENCE [LARGE SCALE GENOMIC DNA]</scope>
    <source>
        <strain evidence="1 2">TI45-13ar</strain>
    </source>
</reference>
<name>A0A1E3L169_9BACL</name>